<dbReference type="InterPro" id="IPR036188">
    <property type="entry name" value="FAD/NAD-bd_sf"/>
</dbReference>
<evidence type="ECO:0000256" key="4">
    <source>
        <dbReference type="ARBA" id="ARBA00023002"/>
    </source>
</evidence>
<name>A0ABR2XVA7_9PEZI</name>
<evidence type="ECO:0000313" key="6">
    <source>
        <dbReference type="EMBL" id="KAK9777735.1"/>
    </source>
</evidence>
<keyword evidence="7" id="KW-1185">Reference proteome</keyword>
<dbReference type="SUPFAM" id="SSF51905">
    <property type="entry name" value="FAD/NAD(P)-binding domain"/>
    <property type="match status" value="1"/>
</dbReference>
<evidence type="ECO:0000256" key="3">
    <source>
        <dbReference type="ARBA" id="ARBA00022827"/>
    </source>
</evidence>
<dbReference type="Proteomes" id="UP001465668">
    <property type="component" value="Unassembled WGS sequence"/>
</dbReference>
<keyword evidence="3" id="KW-0274">FAD</keyword>
<dbReference type="EMBL" id="JARVKM010000019">
    <property type="protein sequence ID" value="KAK9777735.1"/>
    <property type="molecule type" value="Genomic_DNA"/>
</dbReference>
<organism evidence="6 7">
    <name type="scientific">Seiridium cardinale</name>
    <dbReference type="NCBI Taxonomy" id="138064"/>
    <lineage>
        <taxon>Eukaryota</taxon>
        <taxon>Fungi</taxon>
        <taxon>Dikarya</taxon>
        <taxon>Ascomycota</taxon>
        <taxon>Pezizomycotina</taxon>
        <taxon>Sordariomycetes</taxon>
        <taxon>Xylariomycetidae</taxon>
        <taxon>Amphisphaeriales</taxon>
        <taxon>Sporocadaceae</taxon>
        <taxon>Seiridium</taxon>
    </lineage>
</organism>
<evidence type="ECO:0000256" key="2">
    <source>
        <dbReference type="ARBA" id="ARBA00022630"/>
    </source>
</evidence>
<proteinExistence type="inferred from homology"/>
<dbReference type="PANTHER" id="PTHR23023">
    <property type="entry name" value="DIMETHYLANILINE MONOOXYGENASE"/>
    <property type="match status" value="1"/>
</dbReference>
<evidence type="ECO:0000256" key="5">
    <source>
        <dbReference type="SAM" id="Phobius"/>
    </source>
</evidence>
<keyword evidence="4" id="KW-0560">Oxidoreductase</keyword>
<evidence type="ECO:0000313" key="7">
    <source>
        <dbReference type="Proteomes" id="UP001465668"/>
    </source>
</evidence>
<accession>A0ABR2XVA7</accession>
<gene>
    <name evidence="6" type="ORF">SCAR479_05418</name>
</gene>
<evidence type="ECO:0000256" key="1">
    <source>
        <dbReference type="ARBA" id="ARBA00009183"/>
    </source>
</evidence>
<keyword evidence="5" id="KW-0472">Membrane</keyword>
<protein>
    <submittedName>
        <fullName evidence="6">FAD/NAD(P)-binding domain-containing protein</fullName>
    </submittedName>
</protein>
<reference evidence="6 7" key="1">
    <citation type="submission" date="2024-02" db="EMBL/GenBank/DDBJ databases">
        <title>First draft genome assembly of two strains of Seiridium cardinale.</title>
        <authorList>
            <person name="Emiliani G."/>
            <person name="Scali E."/>
        </authorList>
    </citation>
    <scope>NUCLEOTIDE SEQUENCE [LARGE SCALE GENOMIC DNA]</scope>
    <source>
        <strain evidence="6 7">BM-138-000479</strain>
    </source>
</reference>
<comment type="similarity">
    <text evidence="1">Belongs to the FMO family.</text>
</comment>
<dbReference type="Pfam" id="PF00743">
    <property type="entry name" value="FMO-like"/>
    <property type="match status" value="2"/>
</dbReference>
<dbReference type="InterPro" id="IPR050346">
    <property type="entry name" value="FMO-like"/>
</dbReference>
<feature type="transmembrane region" description="Helical" evidence="5">
    <location>
        <begin position="477"/>
        <end position="500"/>
    </location>
</feature>
<comment type="caution">
    <text evidence="6">The sequence shown here is derived from an EMBL/GenBank/DDBJ whole genome shotgun (WGS) entry which is preliminary data.</text>
</comment>
<sequence length="602" mass="68668">MRAAGHDAMIFERSATLGGTFASSAVYPGMHLTVSNWFMAFSDFPDPTRLHYSSAEEYLRYLHSYCGHFRLEKYINYNSEVCDATLENGNHWSLRIRQTGNILQMQADALIVATGNGQVPRMDTPEVIGFQGRVIHSSQYNDDFKREVAEKKSHVLIVGAGESSADISAELSELSPHITVWVRRAPLFGPRYLNDSSTEMEHVKMNKTCDYPANRFTECSTTNRMGTGLNVYSYGLFRRFLFSLPVLDPNFSRFNLESTASSFVRTDQTTWVTKSARIYEAVTQNTLEVLIAPNISIDGQSCRLATAQGSAQRDLDAIVLCTGFRTEFPWLHLPDDYNFTNNPRTWFLHCFPDRLGHCLFFVGYARPQQGGIPAMAEMLSRYIALLLSRNNNVALPEDYGTLALRDMSTARQYYSTSPDLHSLVDYNAFLESVARRVGCEPRLPIASVLLFNIHMLAVVFLVLCFCGRSRLSYCPIIMVWIGTALGFFVVDNGLAIKWWFYANWSVWYRQRGPGANPKLFHGVLKRVRLLETEEITTFWAVLALWTVPAFYLQRLLSILLFVPFAAFELFGLDHTNTWFGWLRPKIHVLHRCPWRVLDLFLP</sequence>
<dbReference type="InterPro" id="IPR020946">
    <property type="entry name" value="Flavin_mOase-like"/>
</dbReference>
<keyword evidence="5" id="KW-1133">Transmembrane helix</keyword>
<feature type="transmembrane region" description="Helical" evidence="5">
    <location>
        <begin position="443"/>
        <end position="465"/>
    </location>
</feature>
<keyword evidence="5" id="KW-0812">Transmembrane</keyword>
<dbReference type="Gene3D" id="3.50.50.60">
    <property type="entry name" value="FAD/NAD(P)-binding domain"/>
    <property type="match status" value="1"/>
</dbReference>
<keyword evidence="2" id="KW-0285">Flavoprotein</keyword>